<name>A0ABV1W201_9ACTN</name>
<reference evidence="2 3" key="1">
    <citation type="submission" date="2024-06" db="EMBL/GenBank/DDBJ databases">
        <title>The Natural Products Discovery Center: Release of the First 8490 Sequenced Strains for Exploring Actinobacteria Biosynthetic Diversity.</title>
        <authorList>
            <person name="Kalkreuter E."/>
            <person name="Kautsar S.A."/>
            <person name="Yang D."/>
            <person name="Bader C.D."/>
            <person name="Teijaro C.N."/>
            <person name="Fluegel L."/>
            <person name="Davis C.M."/>
            <person name="Simpson J.R."/>
            <person name="Lauterbach L."/>
            <person name="Steele A.D."/>
            <person name="Gui C."/>
            <person name="Meng S."/>
            <person name="Li G."/>
            <person name="Viehrig K."/>
            <person name="Ye F."/>
            <person name="Su P."/>
            <person name="Kiefer A.F."/>
            <person name="Nichols A."/>
            <person name="Cepeda A.J."/>
            <person name="Yan W."/>
            <person name="Fan B."/>
            <person name="Jiang Y."/>
            <person name="Adhikari A."/>
            <person name="Zheng C.-J."/>
            <person name="Schuster L."/>
            <person name="Cowan T.M."/>
            <person name="Smanski M.J."/>
            <person name="Chevrette M.G."/>
            <person name="De Carvalho L.P.S."/>
            <person name="Shen B."/>
        </authorList>
    </citation>
    <scope>NUCLEOTIDE SEQUENCE [LARGE SCALE GENOMIC DNA]</scope>
    <source>
        <strain evidence="2 3">NPDC000634</strain>
    </source>
</reference>
<evidence type="ECO:0000313" key="3">
    <source>
        <dbReference type="Proteomes" id="UP001458415"/>
    </source>
</evidence>
<proteinExistence type="predicted"/>
<dbReference type="Proteomes" id="UP001458415">
    <property type="component" value="Unassembled WGS sequence"/>
</dbReference>
<dbReference type="InterPro" id="IPR056077">
    <property type="entry name" value="DUF7660"/>
</dbReference>
<comment type="caution">
    <text evidence="2">The sequence shown here is derived from an EMBL/GenBank/DDBJ whole genome shotgun (WGS) entry which is preliminary data.</text>
</comment>
<dbReference type="Pfam" id="PF24693">
    <property type="entry name" value="DUF7660"/>
    <property type="match status" value="1"/>
</dbReference>
<keyword evidence="3" id="KW-1185">Reference proteome</keyword>
<feature type="domain" description="DUF7660" evidence="1">
    <location>
        <begin position="29"/>
        <end position="100"/>
    </location>
</feature>
<dbReference type="EMBL" id="JBEPCU010000207">
    <property type="protein sequence ID" value="MER6978222.1"/>
    <property type="molecule type" value="Genomic_DNA"/>
</dbReference>
<evidence type="ECO:0000259" key="1">
    <source>
        <dbReference type="Pfam" id="PF24693"/>
    </source>
</evidence>
<accession>A0ABV1W201</accession>
<sequence length="100" mass="11432">MVSFWPYYGSWHANQGAAPDRISRARRQRADLAAFVRALHRSHAEEGRSWENEDLASFLEALAAWIEDADGWYRNAGRELPASGDWSFFARALRAATVYE</sequence>
<organism evidence="2 3">
    <name type="scientific">Streptomyces carpinensis</name>
    <dbReference type="NCBI Taxonomy" id="66369"/>
    <lineage>
        <taxon>Bacteria</taxon>
        <taxon>Bacillati</taxon>
        <taxon>Actinomycetota</taxon>
        <taxon>Actinomycetes</taxon>
        <taxon>Kitasatosporales</taxon>
        <taxon>Streptomycetaceae</taxon>
        <taxon>Streptomyces</taxon>
    </lineage>
</organism>
<gene>
    <name evidence="2" type="ORF">ABT317_14715</name>
</gene>
<evidence type="ECO:0000313" key="2">
    <source>
        <dbReference type="EMBL" id="MER6978222.1"/>
    </source>
</evidence>
<protein>
    <recommendedName>
        <fullName evidence="1">DUF7660 domain-containing protein</fullName>
    </recommendedName>
</protein>